<gene>
    <name evidence="3" type="ORF">WN71_020390</name>
</gene>
<accession>A0A1J4NXS4</accession>
<dbReference type="InterPro" id="IPR003812">
    <property type="entry name" value="Fido"/>
</dbReference>
<evidence type="ECO:0000259" key="2">
    <source>
        <dbReference type="PROSITE" id="PS51459"/>
    </source>
</evidence>
<dbReference type="InterPro" id="IPR036597">
    <property type="entry name" value="Fido-like_dom_sf"/>
</dbReference>
<feature type="domain" description="Fido" evidence="2">
    <location>
        <begin position="312"/>
        <end position="452"/>
    </location>
</feature>
<sequence length="452" mass="50213">MIVELAPSYLTWGDVDPARHPFDSASAPQVVRSLGPAPRAPSRPDIPLGDPAMSDWSRDVGRPWADAMSQALAEYYGRWTAGWRWAHDEGDFDGGPVGNWCCPRDSITTPQETLDRVGAALCEWRAWLESLAGWFDAYPLNLDGIEDQRILWERAARNLIVQVTDRTGCGSGWYGHCHQVLTWFLSRWGVAVDRAEELVDEAIGGRFGSWTGPDPELVEDVAERLALSVRPHDRARSAGPVPDHLKRWLAVRETVPWREAAEDGRDEPVLPSCDGATADIRAFDGALDPARAQGLLAALELLRADAARGPELDFELLRSWQRYVLGTQRPPAFRDQPAFAKGGRERYGIGPDTRARLDSCLAESAPTIERPLPLTARAARAYLDVCFFHPFDDGNARSAFLALVFVLAREGVALDDVSLLRRVTFQADEPQDALSLTRYVEMHLAETRRNAL</sequence>
<dbReference type="Pfam" id="PF02661">
    <property type="entry name" value="Fic"/>
    <property type="match status" value="1"/>
</dbReference>
<proteinExistence type="predicted"/>
<evidence type="ECO:0000256" key="1">
    <source>
        <dbReference type="SAM" id="MobiDB-lite"/>
    </source>
</evidence>
<keyword evidence="4" id="KW-1185">Reference proteome</keyword>
<organism evidence="3 4">
    <name type="scientific">Streptomyces mangrovisoli</name>
    <dbReference type="NCBI Taxonomy" id="1428628"/>
    <lineage>
        <taxon>Bacteria</taxon>
        <taxon>Bacillati</taxon>
        <taxon>Actinomycetota</taxon>
        <taxon>Actinomycetes</taxon>
        <taxon>Kitasatosporales</taxon>
        <taxon>Streptomycetaceae</taxon>
        <taxon>Streptomyces</taxon>
    </lineage>
</organism>
<evidence type="ECO:0000313" key="3">
    <source>
        <dbReference type="EMBL" id="OIJ66029.1"/>
    </source>
</evidence>
<dbReference type="EMBL" id="LAVA02000046">
    <property type="protein sequence ID" value="OIJ66029.1"/>
    <property type="molecule type" value="Genomic_DNA"/>
</dbReference>
<protein>
    <submittedName>
        <fullName evidence="3">Cell filamentation protein Fic</fullName>
    </submittedName>
</protein>
<dbReference type="RefSeq" id="WP_046581958.1">
    <property type="nucleotide sequence ID" value="NZ_LAVA02000046.1"/>
</dbReference>
<comment type="caution">
    <text evidence="3">The sequence shown here is derived from an EMBL/GenBank/DDBJ whole genome shotgun (WGS) entry which is preliminary data.</text>
</comment>
<dbReference type="AlphaFoldDB" id="A0A1J4NXS4"/>
<dbReference type="SUPFAM" id="SSF140931">
    <property type="entry name" value="Fic-like"/>
    <property type="match status" value="1"/>
</dbReference>
<reference evidence="3" key="1">
    <citation type="submission" date="2016-10" db="EMBL/GenBank/DDBJ databases">
        <title>Genome sequence of Streptomyces mangrovisoli MUSC 149.</title>
        <authorList>
            <person name="Lee L.-H."/>
            <person name="Ser H.-L."/>
        </authorList>
    </citation>
    <scope>NUCLEOTIDE SEQUENCE [LARGE SCALE GENOMIC DNA]</scope>
    <source>
        <strain evidence="3">MUSC 149</strain>
    </source>
</reference>
<dbReference type="PROSITE" id="PS51459">
    <property type="entry name" value="FIDO"/>
    <property type="match status" value="1"/>
</dbReference>
<name>A0A1J4NXS4_9ACTN</name>
<dbReference type="Gene3D" id="1.10.3290.10">
    <property type="entry name" value="Fido-like domain"/>
    <property type="match status" value="1"/>
</dbReference>
<feature type="region of interest" description="Disordered" evidence="1">
    <location>
        <begin position="32"/>
        <end position="52"/>
    </location>
</feature>
<dbReference type="Proteomes" id="UP000034196">
    <property type="component" value="Unassembled WGS sequence"/>
</dbReference>
<evidence type="ECO:0000313" key="4">
    <source>
        <dbReference type="Proteomes" id="UP000034196"/>
    </source>
</evidence>